<dbReference type="STRING" id="880070.Cycma_1552"/>
<accession>G0J4T2</accession>
<dbReference type="Proteomes" id="UP000001635">
    <property type="component" value="Chromosome"/>
</dbReference>
<protein>
    <recommendedName>
        <fullName evidence="3">DUF4259 domain-containing protein</fullName>
    </recommendedName>
</protein>
<organism evidence="1 2">
    <name type="scientific">Cyclobacterium marinum (strain ATCC 25205 / DSM 745 / LMG 13164 / NCIMB 1802)</name>
    <name type="common">Flectobacillus marinus</name>
    <dbReference type="NCBI Taxonomy" id="880070"/>
    <lineage>
        <taxon>Bacteria</taxon>
        <taxon>Pseudomonadati</taxon>
        <taxon>Bacteroidota</taxon>
        <taxon>Cytophagia</taxon>
        <taxon>Cytophagales</taxon>
        <taxon>Cyclobacteriaceae</taxon>
        <taxon>Cyclobacterium</taxon>
    </lineage>
</organism>
<dbReference type="OrthoDB" id="362700at2"/>
<proteinExistence type="predicted"/>
<dbReference type="AlphaFoldDB" id="G0J4T2"/>
<evidence type="ECO:0000313" key="2">
    <source>
        <dbReference type="Proteomes" id="UP000001635"/>
    </source>
</evidence>
<dbReference type="RefSeq" id="WP_014019607.1">
    <property type="nucleotide sequence ID" value="NC_015914.1"/>
</dbReference>
<dbReference type="HOGENOM" id="CLU_1015433_0_0_10"/>
<dbReference type="EMBL" id="CP002955">
    <property type="protein sequence ID" value="AEL25312.1"/>
    <property type="molecule type" value="Genomic_DNA"/>
</dbReference>
<reference evidence="2" key="1">
    <citation type="submission" date="2011-07" db="EMBL/GenBank/DDBJ databases">
        <title>The complete genome of Cyclobacterium marinum DSM 745.</title>
        <authorList>
            <person name="Lucas S."/>
            <person name="Han J."/>
            <person name="Lapidus A."/>
            <person name="Bruce D."/>
            <person name="Goodwin L."/>
            <person name="Pitluck S."/>
            <person name="Peters L."/>
            <person name="Kyrpides N."/>
            <person name="Mavromatis K."/>
            <person name="Ivanova N."/>
            <person name="Ovchinnikova G."/>
            <person name="Chertkov O."/>
            <person name="Detter J.C."/>
            <person name="Tapia R."/>
            <person name="Han C."/>
            <person name="Land M."/>
            <person name="Hauser L."/>
            <person name="Markowitz V."/>
            <person name="Cheng J.-F."/>
            <person name="Hugenholtz P."/>
            <person name="Woyke T."/>
            <person name="Wu D."/>
            <person name="Tindall B."/>
            <person name="Schuetze A."/>
            <person name="Brambilla E."/>
            <person name="Klenk H.-P."/>
            <person name="Eisen J.A."/>
        </authorList>
    </citation>
    <scope>NUCLEOTIDE SEQUENCE [LARGE SCALE GENOMIC DNA]</scope>
    <source>
        <strain evidence="2">ATCC 25205 / DSM 745 / LMG 13164 / NCIMB 1802</strain>
    </source>
</reference>
<name>G0J4T2_CYCMS</name>
<sequence>MGTWGTAIKSNDTSSDIYADFFELYNEGQEPAEISKKMIKENTELINNPDDCNNFWFVLALAQWETKSLEQELYEKVKSIIESEQDLEVWRELDADESEIKKRKIVLEKFLDKISPDKPKAKARKKKRIKEPVFDKGACLTFKLENGNFGGAVVLAADNRTSYGYNLIVSTRLNQTNRPTKKEFEKSKVLVASFGNWKNEPKVTWYLPDRFKKEYSDLFDIVGKIEVDKDYTPNGTEIKASFSAGWQHIIESVNSQFEYENDKGETKSFPLTELTKRKKWWKF</sequence>
<dbReference type="eggNOG" id="ENOG502Z8SP">
    <property type="taxonomic scope" value="Bacteria"/>
</dbReference>
<evidence type="ECO:0000313" key="1">
    <source>
        <dbReference type="EMBL" id="AEL25312.1"/>
    </source>
</evidence>
<keyword evidence="2" id="KW-1185">Reference proteome</keyword>
<dbReference type="KEGG" id="cmr:Cycma_1552"/>
<gene>
    <name evidence="1" type="ordered locus">Cycma_1552</name>
</gene>
<evidence type="ECO:0008006" key="3">
    <source>
        <dbReference type="Google" id="ProtNLM"/>
    </source>
</evidence>